<keyword evidence="2" id="KW-1185">Reference proteome</keyword>
<gene>
    <name evidence="1" type="ORF">R1flu_016143</name>
</gene>
<name>A0ABD1YL04_9MARC</name>
<dbReference type="AlphaFoldDB" id="A0ABD1YL04"/>
<organism evidence="1 2">
    <name type="scientific">Riccia fluitans</name>
    <dbReference type="NCBI Taxonomy" id="41844"/>
    <lineage>
        <taxon>Eukaryota</taxon>
        <taxon>Viridiplantae</taxon>
        <taxon>Streptophyta</taxon>
        <taxon>Embryophyta</taxon>
        <taxon>Marchantiophyta</taxon>
        <taxon>Marchantiopsida</taxon>
        <taxon>Marchantiidae</taxon>
        <taxon>Marchantiales</taxon>
        <taxon>Ricciaceae</taxon>
        <taxon>Riccia</taxon>
    </lineage>
</organism>
<reference evidence="1 2" key="1">
    <citation type="submission" date="2024-09" db="EMBL/GenBank/DDBJ databases">
        <title>Chromosome-scale assembly of Riccia fluitans.</title>
        <authorList>
            <person name="Paukszto L."/>
            <person name="Sawicki J."/>
            <person name="Karawczyk K."/>
            <person name="Piernik-Szablinska J."/>
            <person name="Szczecinska M."/>
            <person name="Mazdziarz M."/>
        </authorList>
    </citation>
    <scope>NUCLEOTIDE SEQUENCE [LARGE SCALE GENOMIC DNA]</scope>
    <source>
        <strain evidence="1">Rf_01</strain>
        <tissue evidence="1">Aerial parts of the thallus</tissue>
    </source>
</reference>
<protein>
    <submittedName>
        <fullName evidence="1">Uncharacterized protein</fullName>
    </submittedName>
</protein>
<dbReference type="PROSITE" id="PS51640">
    <property type="entry name" value="MRG"/>
    <property type="match status" value="1"/>
</dbReference>
<comment type="caution">
    <text evidence="1">The sequence shown here is derived from an EMBL/GenBank/DDBJ whole genome shotgun (WGS) entry which is preliminary data.</text>
</comment>
<dbReference type="Proteomes" id="UP001605036">
    <property type="component" value="Unassembled WGS sequence"/>
</dbReference>
<evidence type="ECO:0000313" key="1">
    <source>
        <dbReference type="EMBL" id="KAL2631457.1"/>
    </source>
</evidence>
<evidence type="ECO:0000313" key="2">
    <source>
        <dbReference type="Proteomes" id="UP001605036"/>
    </source>
</evidence>
<sequence length="74" mass="8816">MLSSQERQQYNNLLREFKDVLAADYRDMKGIPPEIAEHRIDLLSNTRPIQSQYYQLNPNYTARVKKELDKFLEA</sequence>
<dbReference type="EMBL" id="JBHFFA010000004">
    <property type="protein sequence ID" value="KAL2631457.1"/>
    <property type="molecule type" value="Genomic_DNA"/>
</dbReference>
<proteinExistence type="predicted"/>
<accession>A0ABD1YL04</accession>